<evidence type="ECO:0000313" key="1">
    <source>
        <dbReference type="EMBL" id="KFC18171.1"/>
    </source>
</evidence>
<sequence length="82" mass="9542">MTTKLTLTVEKSVIEKAKKYAKGTQRSLSEMVQKYLETLVESPKEDSELSPKIKKLAGSLKMPEDFDYDKALDDYYREKYKL</sequence>
<dbReference type="STRING" id="421072.SAMN04488097_3885"/>
<dbReference type="OrthoDB" id="1121643at2"/>
<evidence type="ECO:0008006" key="3">
    <source>
        <dbReference type="Google" id="ProtNLM"/>
    </source>
</evidence>
<dbReference type="RefSeq" id="WP_034979228.1">
    <property type="nucleotide sequence ID" value="NZ_FOFI01000007.1"/>
</dbReference>
<protein>
    <recommendedName>
        <fullName evidence="3">Antitoxin</fullName>
    </recommendedName>
</protein>
<dbReference type="AlphaFoldDB" id="A0A085B6S6"/>
<dbReference type="EMBL" id="JPLY01000008">
    <property type="protein sequence ID" value="KFC18171.1"/>
    <property type="molecule type" value="Genomic_DNA"/>
</dbReference>
<dbReference type="eggNOG" id="ENOG5032SQ4">
    <property type="taxonomic scope" value="Bacteria"/>
</dbReference>
<comment type="caution">
    <text evidence="1">The sequence shown here is derived from an EMBL/GenBank/DDBJ whole genome shotgun (WGS) entry which is preliminary data.</text>
</comment>
<name>A0A085B6S6_9FLAO</name>
<dbReference type="Proteomes" id="UP000028623">
    <property type="component" value="Unassembled WGS sequence"/>
</dbReference>
<dbReference type="InterPro" id="IPR045944">
    <property type="entry name" value="DUF6364"/>
</dbReference>
<evidence type="ECO:0000313" key="2">
    <source>
        <dbReference type="Proteomes" id="UP000028623"/>
    </source>
</evidence>
<reference evidence="1 2" key="1">
    <citation type="submission" date="2014-07" db="EMBL/GenBank/DDBJ databases">
        <title>Epilithonimonas lactis LMG 22401 Genome.</title>
        <authorList>
            <person name="Pipes S.E."/>
            <person name="Stropko S.J."/>
        </authorList>
    </citation>
    <scope>NUCLEOTIDE SEQUENCE [LARGE SCALE GENOMIC DNA]</scope>
    <source>
        <strain evidence="1 2">LMG 24401</strain>
    </source>
</reference>
<accession>A0A085B6S6</accession>
<dbReference type="Pfam" id="PF19891">
    <property type="entry name" value="DUF6364"/>
    <property type="match status" value="1"/>
</dbReference>
<gene>
    <name evidence="1" type="ORF">IO89_18755</name>
</gene>
<keyword evidence="2" id="KW-1185">Reference proteome</keyword>
<proteinExistence type="predicted"/>
<organism evidence="1 2">
    <name type="scientific">Epilithonimonas lactis</name>
    <dbReference type="NCBI Taxonomy" id="421072"/>
    <lineage>
        <taxon>Bacteria</taxon>
        <taxon>Pseudomonadati</taxon>
        <taxon>Bacteroidota</taxon>
        <taxon>Flavobacteriia</taxon>
        <taxon>Flavobacteriales</taxon>
        <taxon>Weeksellaceae</taxon>
        <taxon>Chryseobacterium group</taxon>
        <taxon>Epilithonimonas</taxon>
    </lineage>
</organism>